<evidence type="ECO:0000313" key="3">
    <source>
        <dbReference type="Proteomes" id="UP000234271"/>
    </source>
</evidence>
<reference evidence="3" key="1">
    <citation type="submission" date="2016-12" db="EMBL/GenBank/DDBJ databases">
        <title>Complete Genome Sequence of Beggiatoa leptomitiformis D-401.</title>
        <authorList>
            <person name="Fomenkov A."/>
            <person name="Vincze T."/>
            <person name="Grabovich M."/>
            <person name="Anton B.P."/>
            <person name="Dubinina G."/>
            <person name="Orlova M."/>
            <person name="Belousova E."/>
            <person name="Roberts R.J."/>
        </authorList>
    </citation>
    <scope>NUCLEOTIDE SEQUENCE [LARGE SCALE GENOMIC DNA]</scope>
    <source>
        <strain evidence="3">D-401</strain>
    </source>
</reference>
<dbReference type="AlphaFoldDB" id="A0A2N9YAS7"/>
<keyword evidence="1" id="KW-0732">Signal</keyword>
<dbReference type="InterPro" id="IPR025293">
    <property type="entry name" value="YfiR/HmsC-like"/>
</dbReference>
<name>A0A2N9YAS7_9GAMM</name>
<protein>
    <submittedName>
        <fullName evidence="2">DUF4154 domain-containing protein</fullName>
    </submittedName>
</protein>
<evidence type="ECO:0000313" key="2">
    <source>
        <dbReference type="EMBL" id="AUI67575.1"/>
    </source>
</evidence>
<dbReference type="KEGG" id="blep:AL038_04080"/>
<dbReference type="STRING" id="288004.AL038_04080"/>
<dbReference type="Pfam" id="PF13689">
    <property type="entry name" value="DUF4154"/>
    <property type="match status" value="1"/>
</dbReference>
<evidence type="ECO:0000256" key="1">
    <source>
        <dbReference type="SAM" id="SignalP"/>
    </source>
</evidence>
<accession>A0A2N9YAS7</accession>
<feature type="signal peptide" evidence="1">
    <location>
        <begin position="1"/>
        <end position="20"/>
    </location>
</feature>
<keyword evidence="3" id="KW-1185">Reference proteome</keyword>
<sequence length="173" mass="19797">MYNLLFLTILYMLPAPRVMANSPETEADYLIRITQFVTWSPQFFSTMASPLEICIFGNAQFQNLFEKIAVGRQVESRAIVVRQEANIYKLNTCHVIYIDESQEQQLTRILTILKNRSVLTVSTIPNFIDSGGTIGFTYQNNKLLFEINQLVAKMKGLPISSKLLRQSVRVIDK</sequence>
<dbReference type="EMBL" id="CP018889">
    <property type="protein sequence ID" value="AUI67575.1"/>
    <property type="molecule type" value="Genomic_DNA"/>
</dbReference>
<proteinExistence type="predicted"/>
<gene>
    <name evidence="2" type="ORF">BLE401_01930</name>
</gene>
<organism evidence="2 3">
    <name type="scientific">Beggiatoa leptomitoformis</name>
    <dbReference type="NCBI Taxonomy" id="288004"/>
    <lineage>
        <taxon>Bacteria</taxon>
        <taxon>Pseudomonadati</taxon>
        <taxon>Pseudomonadota</taxon>
        <taxon>Gammaproteobacteria</taxon>
        <taxon>Thiotrichales</taxon>
        <taxon>Thiotrichaceae</taxon>
        <taxon>Beggiatoa</taxon>
    </lineage>
</organism>
<feature type="chain" id="PRO_5014653940" evidence="1">
    <location>
        <begin position="21"/>
        <end position="173"/>
    </location>
</feature>
<dbReference type="Proteomes" id="UP000234271">
    <property type="component" value="Chromosome"/>
</dbReference>